<gene>
    <name evidence="1" type="ORF">GCM10011610_43290</name>
</gene>
<dbReference type="RefSeq" id="WP_189031007.1">
    <property type="nucleotide sequence ID" value="NZ_BMNE01000004.1"/>
</dbReference>
<accession>A0ABQ2KP40</accession>
<reference evidence="2" key="1">
    <citation type="journal article" date="2019" name="Int. J. Syst. Evol. Microbiol.">
        <title>The Global Catalogue of Microorganisms (GCM) 10K type strain sequencing project: providing services to taxonomists for standard genome sequencing and annotation.</title>
        <authorList>
            <consortium name="The Broad Institute Genomics Platform"/>
            <consortium name="The Broad Institute Genome Sequencing Center for Infectious Disease"/>
            <person name="Wu L."/>
            <person name="Ma J."/>
        </authorList>
    </citation>
    <scope>NUCLEOTIDE SEQUENCE [LARGE SCALE GENOMIC DNA]</scope>
    <source>
        <strain evidence="2">CGMCC 4.7329</strain>
    </source>
</reference>
<evidence type="ECO:0000313" key="1">
    <source>
        <dbReference type="EMBL" id="GGN87148.1"/>
    </source>
</evidence>
<proteinExistence type="predicted"/>
<dbReference type="EMBL" id="BMNE01000004">
    <property type="protein sequence ID" value="GGN87148.1"/>
    <property type="molecule type" value="Genomic_DNA"/>
</dbReference>
<evidence type="ECO:0000313" key="2">
    <source>
        <dbReference type="Proteomes" id="UP000658127"/>
    </source>
</evidence>
<name>A0ABQ2KP40_9NOCA</name>
<protein>
    <submittedName>
        <fullName evidence="1">Uncharacterized protein</fullName>
    </submittedName>
</protein>
<organism evidence="1 2">
    <name type="scientific">Nocardia rhizosphaerihabitans</name>
    <dbReference type="NCBI Taxonomy" id="1691570"/>
    <lineage>
        <taxon>Bacteria</taxon>
        <taxon>Bacillati</taxon>
        <taxon>Actinomycetota</taxon>
        <taxon>Actinomycetes</taxon>
        <taxon>Mycobacteriales</taxon>
        <taxon>Nocardiaceae</taxon>
        <taxon>Nocardia</taxon>
    </lineage>
</organism>
<dbReference type="Proteomes" id="UP000658127">
    <property type="component" value="Unassembled WGS sequence"/>
</dbReference>
<comment type="caution">
    <text evidence="1">The sequence shown here is derived from an EMBL/GenBank/DDBJ whole genome shotgun (WGS) entry which is preliminary data.</text>
</comment>
<sequence length="147" mass="15661">MHDWPALDTGEIPAPELVAAWVALDAIPSERIPLWAAHWLVDGHDGEALRNLAGLGGTETHEVRDILPAALADCTVAIPDSAAAAAQVAFTNLARLHAGNRASEIWVLAKVCDIVTRSDYDGSIIALPLGQIFGLEDEWAAGWGRTH</sequence>
<keyword evidence="2" id="KW-1185">Reference proteome</keyword>